<evidence type="ECO:0000313" key="4">
    <source>
        <dbReference type="EMBL" id="EMP24841.1"/>
    </source>
</evidence>
<evidence type="ECO:0000256" key="1">
    <source>
        <dbReference type="ARBA" id="ARBA00010617"/>
    </source>
</evidence>
<organism evidence="4 5">
    <name type="scientific">Chelonia mydas</name>
    <name type="common">Green sea-turtle</name>
    <name type="synonym">Chelonia agassizi</name>
    <dbReference type="NCBI Taxonomy" id="8469"/>
    <lineage>
        <taxon>Eukaryota</taxon>
        <taxon>Metazoa</taxon>
        <taxon>Chordata</taxon>
        <taxon>Craniata</taxon>
        <taxon>Vertebrata</taxon>
        <taxon>Euteleostomi</taxon>
        <taxon>Archelosauria</taxon>
        <taxon>Testudinata</taxon>
        <taxon>Testudines</taxon>
        <taxon>Cryptodira</taxon>
        <taxon>Durocryptodira</taxon>
        <taxon>Americhelydia</taxon>
        <taxon>Chelonioidea</taxon>
        <taxon>Cheloniidae</taxon>
        <taxon>Chelonia</taxon>
    </lineage>
</organism>
<dbReference type="EMBL" id="KB597546">
    <property type="protein sequence ID" value="EMP24841.1"/>
    <property type="molecule type" value="Genomic_DNA"/>
</dbReference>
<dbReference type="GO" id="GO:0005506">
    <property type="term" value="F:iron ion binding"/>
    <property type="evidence" value="ECO:0007669"/>
    <property type="project" value="InterPro"/>
</dbReference>
<dbReference type="GO" id="GO:0006805">
    <property type="term" value="P:xenobiotic metabolic process"/>
    <property type="evidence" value="ECO:0007669"/>
    <property type="project" value="TreeGrafter"/>
</dbReference>
<reference evidence="5" key="1">
    <citation type="journal article" date="2013" name="Nat. Genet.">
        <title>The draft genomes of soft-shell turtle and green sea turtle yield insights into the development and evolution of the turtle-specific body plan.</title>
        <authorList>
            <person name="Wang Z."/>
            <person name="Pascual-Anaya J."/>
            <person name="Zadissa A."/>
            <person name="Li W."/>
            <person name="Niimura Y."/>
            <person name="Huang Z."/>
            <person name="Li C."/>
            <person name="White S."/>
            <person name="Xiong Z."/>
            <person name="Fang D."/>
            <person name="Wang B."/>
            <person name="Ming Y."/>
            <person name="Chen Y."/>
            <person name="Zheng Y."/>
            <person name="Kuraku S."/>
            <person name="Pignatelli M."/>
            <person name="Herrero J."/>
            <person name="Beal K."/>
            <person name="Nozawa M."/>
            <person name="Li Q."/>
            <person name="Wang J."/>
            <person name="Zhang H."/>
            <person name="Yu L."/>
            <person name="Shigenobu S."/>
            <person name="Wang J."/>
            <person name="Liu J."/>
            <person name="Flicek P."/>
            <person name="Searle S."/>
            <person name="Wang J."/>
            <person name="Kuratani S."/>
            <person name="Yin Y."/>
            <person name="Aken B."/>
            <person name="Zhang G."/>
            <person name="Irie N."/>
        </authorList>
    </citation>
    <scope>NUCLEOTIDE SEQUENCE [LARGE SCALE GENOMIC DNA]</scope>
</reference>
<keyword evidence="5" id="KW-1185">Reference proteome</keyword>
<dbReference type="Gene3D" id="1.10.630.10">
    <property type="entry name" value="Cytochrome P450"/>
    <property type="match status" value="1"/>
</dbReference>
<dbReference type="GO" id="GO:0006082">
    <property type="term" value="P:organic acid metabolic process"/>
    <property type="evidence" value="ECO:0007669"/>
    <property type="project" value="TreeGrafter"/>
</dbReference>
<evidence type="ECO:0000256" key="2">
    <source>
        <dbReference type="ARBA" id="ARBA00022723"/>
    </source>
</evidence>
<dbReference type="GO" id="GO:0005737">
    <property type="term" value="C:cytoplasm"/>
    <property type="evidence" value="ECO:0007669"/>
    <property type="project" value="TreeGrafter"/>
</dbReference>
<sequence>MLPQGLIFTNGERWRQLRRFSLGTWWNLGTGQRSVAWRIREEAQRLAEEPGNTKGSPFDPTFLLGSAVSNIICCLVFGRRFGRTRSSSPC</sequence>
<keyword evidence="2" id="KW-0479">Metal-binding</keyword>
<evidence type="ECO:0000256" key="3">
    <source>
        <dbReference type="ARBA" id="ARBA00023004"/>
    </source>
</evidence>
<accession>M7AIK2</accession>
<protein>
    <submittedName>
        <fullName evidence="4">Cytochrome P450 2B2</fullName>
    </submittedName>
</protein>
<dbReference type="GO" id="GO:0020037">
    <property type="term" value="F:heme binding"/>
    <property type="evidence" value="ECO:0007669"/>
    <property type="project" value="InterPro"/>
</dbReference>
<dbReference type="GO" id="GO:0016712">
    <property type="term" value="F:oxidoreductase activity, acting on paired donors, with incorporation or reduction of molecular oxygen, reduced flavin or flavoprotein as one donor, and incorporation of one atom of oxygen"/>
    <property type="evidence" value="ECO:0007669"/>
    <property type="project" value="TreeGrafter"/>
</dbReference>
<name>M7AIK2_CHEMY</name>
<comment type="similarity">
    <text evidence="1">Belongs to the cytochrome P450 family.</text>
</comment>
<evidence type="ECO:0000313" key="5">
    <source>
        <dbReference type="Proteomes" id="UP000031443"/>
    </source>
</evidence>
<proteinExistence type="inferred from homology"/>
<dbReference type="InterPro" id="IPR036396">
    <property type="entry name" value="Cyt_P450_sf"/>
</dbReference>
<gene>
    <name evidence="4" type="ORF">UY3_18098</name>
</gene>
<dbReference type="STRING" id="8469.M7AIK2"/>
<dbReference type="PANTHER" id="PTHR24300:SF153">
    <property type="entry name" value="CYTOCHROME P450 2G1-LIKE-RELATED"/>
    <property type="match status" value="1"/>
</dbReference>
<dbReference type="PANTHER" id="PTHR24300">
    <property type="entry name" value="CYTOCHROME P450 508A4-RELATED"/>
    <property type="match status" value="1"/>
</dbReference>
<keyword evidence="3" id="KW-0408">Iron</keyword>
<dbReference type="Pfam" id="PF00067">
    <property type="entry name" value="p450"/>
    <property type="match status" value="1"/>
</dbReference>
<dbReference type="SUPFAM" id="SSF48264">
    <property type="entry name" value="Cytochrome P450"/>
    <property type="match status" value="1"/>
</dbReference>
<dbReference type="Proteomes" id="UP000031443">
    <property type="component" value="Unassembled WGS sequence"/>
</dbReference>
<dbReference type="InterPro" id="IPR050182">
    <property type="entry name" value="Cytochrome_P450_fam2"/>
</dbReference>
<dbReference type="InterPro" id="IPR001128">
    <property type="entry name" value="Cyt_P450"/>
</dbReference>
<dbReference type="AlphaFoldDB" id="M7AIK2"/>